<sequence>MLHNLHSRRYPRSHCLRAVKSAMLTDYFKARNLDTQDNVLARALHRVLSDETTKIDQKDESGKAGGSLYLFEPKTLFALRFNTLQNQPVERFHTCQCSTNVKALSFDVRTVASLATNQTSCACLTSERVGESQLCS</sequence>
<dbReference type="EMBL" id="SJPX01000004">
    <property type="protein sequence ID" value="TWU49428.1"/>
    <property type="molecule type" value="Genomic_DNA"/>
</dbReference>
<proteinExistence type="predicted"/>
<keyword evidence="2" id="KW-1185">Reference proteome</keyword>
<protein>
    <submittedName>
        <fullName evidence="1">Uncharacterized protein</fullName>
    </submittedName>
</protein>
<organism evidence="1 2">
    <name type="scientific">Rubripirellula reticaptiva</name>
    <dbReference type="NCBI Taxonomy" id="2528013"/>
    <lineage>
        <taxon>Bacteria</taxon>
        <taxon>Pseudomonadati</taxon>
        <taxon>Planctomycetota</taxon>
        <taxon>Planctomycetia</taxon>
        <taxon>Pirellulales</taxon>
        <taxon>Pirellulaceae</taxon>
        <taxon>Rubripirellula</taxon>
    </lineage>
</organism>
<name>A0A5C6EKS8_9BACT</name>
<reference evidence="1 2" key="1">
    <citation type="submission" date="2019-02" db="EMBL/GenBank/DDBJ databases">
        <title>Deep-cultivation of Planctomycetes and their phenomic and genomic characterization uncovers novel biology.</title>
        <authorList>
            <person name="Wiegand S."/>
            <person name="Jogler M."/>
            <person name="Boedeker C."/>
            <person name="Pinto D."/>
            <person name="Vollmers J."/>
            <person name="Rivas-Marin E."/>
            <person name="Kohn T."/>
            <person name="Peeters S.H."/>
            <person name="Heuer A."/>
            <person name="Rast P."/>
            <person name="Oberbeckmann S."/>
            <person name="Bunk B."/>
            <person name="Jeske O."/>
            <person name="Meyerdierks A."/>
            <person name="Storesund J.E."/>
            <person name="Kallscheuer N."/>
            <person name="Luecker S."/>
            <person name="Lage O.M."/>
            <person name="Pohl T."/>
            <person name="Merkel B.J."/>
            <person name="Hornburger P."/>
            <person name="Mueller R.-W."/>
            <person name="Bruemmer F."/>
            <person name="Labrenz M."/>
            <person name="Spormann A.M."/>
            <person name="Op Den Camp H."/>
            <person name="Overmann J."/>
            <person name="Amann R."/>
            <person name="Jetten M.S.M."/>
            <person name="Mascher T."/>
            <person name="Medema M.H."/>
            <person name="Devos D.P."/>
            <person name="Kaster A.-K."/>
            <person name="Ovreas L."/>
            <person name="Rohde M."/>
            <person name="Galperin M.Y."/>
            <person name="Jogler C."/>
        </authorList>
    </citation>
    <scope>NUCLEOTIDE SEQUENCE [LARGE SCALE GENOMIC DNA]</scope>
    <source>
        <strain evidence="1 2">Poly59</strain>
    </source>
</reference>
<evidence type="ECO:0000313" key="1">
    <source>
        <dbReference type="EMBL" id="TWU49428.1"/>
    </source>
</evidence>
<comment type="caution">
    <text evidence="1">The sequence shown here is derived from an EMBL/GenBank/DDBJ whole genome shotgun (WGS) entry which is preliminary data.</text>
</comment>
<gene>
    <name evidence="1" type="ORF">Poly59_40430</name>
</gene>
<dbReference type="AlphaFoldDB" id="A0A5C6EKS8"/>
<dbReference type="Proteomes" id="UP000317977">
    <property type="component" value="Unassembled WGS sequence"/>
</dbReference>
<accession>A0A5C6EKS8</accession>
<evidence type="ECO:0000313" key="2">
    <source>
        <dbReference type="Proteomes" id="UP000317977"/>
    </source>
</evidence>